<dbReference type="EMBL" id="CP047475">
    <property type="protein sequence ID" value="QIA63611.1"/>
    <property type="molecule type" value="Genomic_DNA"/>
</dbReference>
<evidence type="ECO:0000256" key="3">
    <source>
        <dbReference type="ARBA" id="ARBA00022741"/>
    </source>
</evidence>
<dbReference type="CDD" id="cd03257">
    <property type="entry name" value="ABC_NikE_OppD_transporters"/>
    <property type="match status" value="1"/>
</dbReference>
<comment type="similarity">
    <text evidence="1">Belongs to the ABC transporter superfamily.</text>
</comment>
<dbReference type="GO" id="GO:0005524">
    <property type="term" value="F:ATP binding"/>
    <property type="evidence" value="ECO:0007669"/>
    <property type="project" value="UniProtKB-KW"/>
</dbReference>
<dbReference type="InterPro" id="IPR050319">
    <property type="entry name" value="ABC_transp_ATP-bind"/>
</dbReference>
<keyword evidence="7" id="KW-1185">Reference proteome</keyword>
<evidence type="ECO:0000313" key="7">
    <source>
        <dbReference type="Proteomes" id="UP000464262"/>
    </source>
</evidence>
<dbReference type="Gene3D" id="3.40.50.300">
    <property type="entry name" value="P-loop containing nucleotide triphosphate hydrolases"/>
    <property type="match status" value="1"/>
</dbReference>
<dbReference type="GO" id="GO:0055085">
    <property type="term" value="P:transmembrane transport"/>
    <property type="evidence" value="ECO:0007669"/>
    <property type="project" value="UniProtKB-ARBA"/>
</dbReference>
<dbReference type="SUPFAM" id="SSF52540">
    <property type="entry name" value="P-loop containing nucleoside triphosphate hydrolases"/>
    <property type="match status" value="1"/>
</dbReference>
<proteinExistence type="inferred from homology"/>
<keyword evidence="2" id="KW-0813">Transport</keyword>
<sequence length="265" mass="28951">MKLHNHSVSAEVHFDNVSVHYQSRPSWLGGEVFKALDKLSLKVDSKNLAVVGPSGAGKSTLIELLFGLRKPTHGEVIVCGYPLSTLTKQQRLKLCKHIQLVPQEPHTSLNPYLTVRDILSEPLINLGFGGDYEPKLISTVADVGLHDGVLDLYPRQLSVGQAQRIAIARALVVEPCVLVADEPTSSLDPINRRNILDLISKLQRERGMLLILVTHDLGAAKALCDEVLVLDKGQAVENSATQDVMQDPQHPTSQALVNAQNMMSV</sequence>
<dbReference type="PROSITE" id="PS50893">
    <property type="entry name" value="ABC_TRANSPORTER_2"/>
    <property type="match status" value="1"/>
</dbReference>
<dbReference type="Pfam" id="PF00005">
    <property type="entry name" value="ABC_tran"/>
    <property type="match status" value="1"/>
</dbReference>
<dbReference type="KEGG" id="vas:GT360_08820"/>
<dbReference type="InterPro" id="IPR003593">
    <property type="entry name" value="AAA+_ATPase"/>
</dbReference>
<evidence type="ECO:0000259" key="5">
    <source>
        <dbReference type="PROSITE" id="PS50893"/>
    </source>
</evidence>
<keyword evidence="3" id="KW-0547">Nucleotide-binding</keyword>
<organism evidence="6 7">
    <name type="scientific">Vibrio astriarenae</name>
    <dbReference type="NCBI Taxonomy" id="1481923"/>
    <lineage>
        <taxon>Bacteria</taxon>
        <taxon>Pseudomonadati</taxon>
        <taxon>Pseudomonadota</taxon>
        <taxon>Gammaproteobacteria</taxon>
        <taxon>Vibrionales</taxon>
        <taxon>Vibrionaceae</taxon>
        <taxon>Vibrio</taxon>
    </lineage>
</organism>
<accession>A0A7Z2T3I3</accession>
<evidence type="ECO:0000256" key="4">
    <source>
        <dbReference type="ARBA" id="ARBA00022840"/>
    </source>
</evidence>
<name>A0A7Z2T3I3_9VIBR</name>
<dbReference type="PROSITE" id="PS00211">
    <property type="entry name" value="ABC_TRANSPORTER_1"/>
    <property type="match status" value="1"/>
</dbReference>
<dbReference type="SMART" id="SM00382">
    <property type="entry name" value="AAA"/>
    <property type="match status" value="1"/>
</dbReference>
<dbReference type="InterPro" id="IPR017871">
    <property type="entry name" value="ABC_transporter-like_CS"/>
</dbReference>
<dbReference type="GO" id="GO:0016887">
    <property type="term" value="F:ATP hydrolysis activity"/>
    <property type="evidence" value="ECO:0007669"/>
    <property type="project" value="InterPro"/>
</dbReference>
<dbReference type="PANTHER" id="PTHR43776">
    <property type="entry name" value="TRANSPORT ATP-BINDING PROTEIN"/>
    <property type="match status" value="1"/>
</dbReference>
<dbReference type="InterPro" id="IPR027417">
    <property type="entry name" value="P-loop_NTPase"/>
</dbReference>
<dbReference type="RefSeq" id="WP_164648505.1">
    <property type="nucleotide sequence ID" value="NZ_CP047475.1"/>
</dbReference>
<dbReference type="AlphaFoldDB" id="A0A7Z2T3I3"/>
<protein>
    <submittedName>
        <fullName evidence="6">ATP-binding cassette domain-containing protein</fullName>
    </submittedName>
</protein>
<keyword evidence="4 6" id="KW-0067">ATP-binding</keyword>
<reference evidence="6 7" key="1">
    <citation type="submission" date="2020-01" db="EMBL/GenBank/DDBJ databases">
        <title>Whole genome and functional gene identification of agarase of Vibrio HN897.</title>
        <authorList>
            <person name="Liu Y."/>
            <person name="Zhao Z."/>
        </authorList>
    </citation>
    <scope>NUCLEOTIDE SEQUENCE [LARGE SCALE GENOMIC DNA]</scope>
    <source>
        <strain evidence="6 7">HN897</strain>
    </source>
</reference>
<evidence type="ECO:0000313" key="6">
    <source>
        <dbReference type="EMBL" id="QIA63611.1"/>
    </source>
</evidence>
<dbReference type="PANTHER" id="PTHR43776:SF7">
    <property type="entry name" value="D,D-DIPEPTIDE TRANSPORT ATP-BINDING PROTEIN DDPF-RELATED"/>
    <property type="match status" value="1"/>
</dbReference>
<feature type="domain" description="ABC transporter" evidence="5">
    <location>
        <begin position="12"/>
        <end position="257"/>
    </location>
</feature>
<evidence type="ECO:0000256" key="2">
    <source>
        <dbReference type="ARBA" id="ARBA00022448"/>
    </source>
</evidence>
<evidence type="ECO:0000256" key="1">
    <source>
        <dbReference type="ARBA" id="ARBA00005417"/>
    </source>
</evidence>
<dbReference type="InterPro" id="IPR003439">
    <property type="entry name" value="ABC_transporter-like_ATP-bd"/>
</dbReference>
<gene>
    <name evidence="6" type="ORF">GT360_08820</name>
</gene>
<dbReference type="Proteomes" id="UP000464262">
    <property type="component" value="Chromosome 1"/>
</dbReference>